<dbReference type="InterPro" id="IPR004709">
    <property type="entry name" value="NaH_exchanger"/>
</dbReference>
<dbReference type="GO" id="GO:0006412">
    <property type="term" value="P:translation"/>
    <property type="evidence" value="ECO:0007669"/>
    <property type="project" value="InterPro"/>
</dbReference>
<feature type="transmembrane region" description="Helical" evidence="11">
    <location>
        <begin position="209"/>
        <end position="229"/>
    </location>
</feature>
<evidence type="ECO:0000256" key="3">
    <source>
        <dbReference type="ARBA" id="ARBA00022692"/>
    </source>
</evidence>
<feature type="transmembrane region" description="Helical" evidence="11">
    <location>
        <begin position="497"/>
        <end position="516"/>
    </location>
</feature>
<dbReference type="NCBIfam" id="TIGR00840">
    <property type="entry name" value="b_cpa1"/>
    <property type="match status" value="1"/>
</dbReference>
<evidence type="ECO:0000256" key="1">
    <source>
        <dbReference type="ARBA" id="ARBA00004141"/>
    </source>
</evidence>
<gene>
    <name evidence="13" type="ORF">IV203_001060</name>
</gene>
<keyword evidence="13" id="KW-0687">Ribonucleoprotein</keyword>
<proteinExistence type="inferred from homology"/>
<keyword evidence="2 9" id="KW-0813">Transport</keyword>
<evidence type="ECO:0000313" key="13">
    <source>
        <dbReference type="EMBL" id="KAG7356374.1"/>
    </source>
</evidence>
<feature type="compositionally biased region" description="Basic and acidic residues" evidence="10">
    <location>
        <begin position="750"/>
        <end position="761"/>
    </location>
</feature>
<evidence type="ECO:0000256" key="9">
    <source>
        <dbReference type="RuleBase" id="RU003722"/>
    </source>
</evidence>
<dbReference type="GO" id="GO:0051453">
    <property type="term" value="P:regulation of intracellular pH"/>
    <property type="evidence" value="ECO:0007669"/>
    <property type="project" value="TreeGrafter"/>
</dbReference>
<dbReference type="GO" id="GO:0015386">
    <property type="term" value="F:potassium:proton antiporter activity"/>
    <property type="evidence" value="ECO:0007669"/>
    <property type="project" value="TreeGrafter"/>
</dbReference>
<feature type="compositionally biased region" description="Polar residues" evidence="10">
    <location>
        <begin position="725"/>
        <end position="739"/>
    </location>
</feature>
<dbReference type="AlphaFoldDB" id="A0A9K3L639"/>
<dbReference type="GO" id="GO:0003735">
    <property type="term" value="F:structural constituent of ribosome"/>
    <property type="evidence" value="ECO:0007669"/>
    <property type="project" value="InterPro"/>
</dbReference>
<evidence type="ECO:0000256" key="2">
    <source>
        <dbReference type="ARBA" id="ARBA00022448"/>
    </source>
</evidence>
<feature type="transmembrane region" description="Helical" evidence="11">
    <location>
        <begin position="594"/>
        <end position="614"/>
    </location>
</feature>
<evidence type="ECO:0000256" key="5">
    <source>
        <dbReference type="ARBA" id="ARBA00023053"/>
    </source>
</evidence>
<comment type="similarity">
    <text evidence="9">Belongs to the monovalent cation:proton antiporter 1 (CPA1) transporter (TC 2.A.36) family.</text>
</comment>
<evidence type="ECO:0000256" key="10">
    <source>
        <dbReference type="SAM" id="MobiDB-lite"/>
    </source>
</evidence>
<keyword evidence="6 9" id="KW-0406">Ion transport</keyword>
<keyword evidence="9" id="KW-0050">Antiport</keyword>
<feature type="transmembrane region" description="Helical" evidence="11">
    <location>
        <begin position="270"/>
        <end position="287"/>
    </location>
</feature>
<reference evidence="13" key="2">
    <citation type="submission" date="2021-04" db="EMBL/GenBank/DDBJ databases">
        <authorList>
            <person name="Podell S."/>
        </authorList>
    </citation>
    <scope>NUCLEOTIDE SEQUENCE</scope>
    <source>
        <strain evidence="13">Hildebrandi</strain>
    </source>
</reference>
<dbReference type="PROSITE" id="PS00582">
    <property type="entry name" value="RIBOSOMAL_L33"/>
    <property type="match status" value="1"/>
</dbReference>
<feature type="compositionally biased region" description="Basic and acidic residues" evidence="10">
    <location>
        <begin position="699"/>
        <end position="724"/>
    </location>
</feature>
<feature type="transmembrane region" description="Helical" evidence="11">
    <location>
        <begin position="528"/>
        <end position="547"/>
    </location>
</feature>
<dbReference type="InterPro" id="IPR001705">
    <property type="entry name" value="Ribosomal_bL33"/>
</dbReference>
<feature type="transmembrane region" description="Helical" evidence="11">
    <location>
        <begin position="467"/>
        <end position="485"/>
    </location>
</feature>
<evidence type="ECO:0000256" key="4">
    <source>
        <dbReference type="ARBA" id="ARBA00022989"/>
    </source>
</evidence>
<dbReference type="EMBL" id="JAGRRH010000015">
    <property type="protein sequence ID" value="KAG7356374.1"/>
    <property type="molecule type" value="Genomic_DNA"/>
</dbReference>
<evidence type="ECO:0000256" key="8">
    <source>
        <dbReference type="ARBA" id="ARBA00023201"/>
    </source>
</evidence>
<keyword evidence="3 9" id="KW-0812">Transmembrane</keyword>
<dbReference type="InterPro" id="IPR018422">
    <property type="entry name" value="Cation/H_exchanger_CPA1"/>
</dbReference>
<dbReference type="NCBIfam" id="TIGR01023">
    <property type="entry name" value="rpmG_bact"/>
    <property type="match status" value="1"/>
</dbReference>
<name>A0A9K3L639_9STRA</name>
<feature type="region of interest" description="Disordered" evidence="10">
    <location>
        <begin position="690"/>
        <end position="761"/>
    </location>
</feature>
<keyword evidence="7 11" id="KW-0472">Membrane</keyword>
<sequence length="799" mass="88904">MIAGWRRRKDLMTIFWIRQLSQRNLTDKHLSSLRGQLNLLWQYSFGCRPSYFNETYSCFDNNNNYLLTDFATIRTSPTQHQKIMHSTLPTLARGKGKTIAIKLLSSAGTGFFYTTRKNVTNTQHKIALVKFDPIVRQLHRNGIEAGHFSKRAVTMSFDEDGSSSPTFAATIISPAPTISPSVNVSTAVINITESFIEAEKKEEEHEFDAAAAFTLNLTIICCLLLAYAVKRFRIYSLPESAGALLVGVLIGGMARLTTDRLELFEFSPEVFFFFLLPPIIFEAGYSLDRKGFFENIGAITLYAMFGTMISTFAVGFICFYAAKIGLVSNIDDESPMEALLFGSLISAVDPVATLSIMGNEELNVDPLLYSLVFGESVLNDAIAICLFKTFFQFYNPEAPTSDVSIVAIILNFVTVSGLSILVGVGLGMGASYLYRHTDLKRYPNLETSLLLCFCYLCYATAETVQLSGIMALFFQGLVLSHYNAYNLSPRAHVASEQIFSTFATLTETIVFVYMGMGVFTGGFKTFDLAFSILAFVACLIGRALNIFPLSWLANLCRQRSKISGKMQMVLWFAGLRGAIAFALSENMPGPHKDVYATATLTICIVTTVFCGGCTEKMLTVFGMREEPTPQLDSKEDTDGEQLNLRSLSYQPPAPNRRESVFGERQRRIQEGIKGAWNRFDDVYLKPMFGGDVPPNANGRVERQGSKDHDSDHEYSESQWADERSWSSNNGFEMSTTSRVNGIDDDDENHDQERRDEPGEADRDAHLAARLVIAVFIPVALDNRTIFFTKSECVADDGST</sequence>
<evidence type="ECO:0000259" key="12">
    <source>
        <dbReference type="Pfam" id="PF00999"/>
    </source>
</evidence>
<dbReference type="InterPro" id="IPR006153">
    <property type="entry name" value="Cation/H_exchanger_TM"/>
</dbReference>
<reference evidence="13" key="1">
    <citation type="journal article" date="2021" name="Sci. Rep.">
        <title>Diploid genomic architecture of Nitzschia inconspicua, an elite biomass production diatom.</title>
        <authorList>
            <person name="Oliver A."/>
            <person name="Podell S."/>
            <person name="Pinowska A."/>
            <person name="Traller J.C."/>
            <person name="Smith S.R."/>
            <person name="McClure R."/>
            <person name="Beliaev A."/>
            <person name="Bohutskyi P."/>
            <person name="Hill E.A."/>
            <person name="Rabines A."/>
            <person name="Zheng H."/>
            <person name="Allen L.Z."/>
            <person name="Kuo A."/>
            <person name="Grigoriev I.V."/>
            <person name="Allen A.E."/>
            <person name="Hazlebeck D."/>
            <person name="Allen E.E."/>
        </authorList>
    </citation>
    <scope>NUCLEOTIDE SEQUENCE</scope>
    <source>
        <strain evidence="13">Hildebrandi</strain>
    </source>
</reference>
<dbReference type="Pfam" id="PF00999">
    <property type="entry name" value="Na_H_Exchanger"/>
    <property type="match status" value="1"/>
</dbReference>
<feature type="transmembrane region" description="Helical" evidence="11">
    <location>
        <begin position="299"/>
        <end position="322"/>
    </location>
</feature>
<keyword evidence="13" id="KW-0689">Ribosomal protein</keyword>
<dbReference type="GO" id="GO:0098719">
    <property type="term" value="P:sodium ion import across plasma membrane"/>
    <property type="evidence" value="ECO:0007669"/>
    <property type="project" value="TreeGrafter"/>
</dbReference>
<keyword evidence="14" id="KW-1185">Reference proteome</keyword>
<feature type="transmembrane region" description="Helical" evidence="11">
    <location>
        <begin position="568"/>
        <end position="588"/>
    </location>
</feature>
<feature type="transmembrane region" description="Helical" evidence="11">
    <location>
        <begin position="241"/>
        <end position="258"/>
    </location>
</feature>
<dbReference type="GO" id="GO:0005840">
    <property type="term" value="C:ribosome"/>
    <property type="evidence" value="ECO:0007669"/>
    <property type="project" value="UniProtKB-KW"/>
</dbReference>
<evidence type="ECO:0000313" key="14">
    <source>
        <dbReference type="Proteomes" id="UP000693970"/>
    </source>
</evidence>
<keyword evidence="5" id="KW-0915">Sodium</keyword>
<organism evidence="13 14">
    <name type="scientific">Nitzschia inconspicua</name>
    <dbReference type="NCBI Taxonomy" id="303405"/>
    <lineage>
        <taxon>Eukaryota</taxon>
        <taxon>Sar</taxon>
        <taxon>Stramenopiles</taxon>
        <taxon>Ochrophyta</taxon>
        <taxon>Bacillariophyta</taxon>
        <taxon>Bacillariophyceae</taxon>
        <taxon>Bacillariophycidae</taxon>
        <taxon>Bacillariales</taxon>
        <taxon>Bacillariaceae</taxon>
        <taxon>Nitzschia</taxon>
    </lineage>
</organism>
<dbReference type="OrthoDB" id="196264at2759"/>
<protein>
    <recommendedName>
        <fullName evidence="9">Sodium/hydrogen exchanger</fullName>
    </recommendedName>
</protein>
<evidence type="ECO:0000256" key="6">
    <source>
        <dbReference type="ARBA" id="ARBA00023065"/>
    </source>
</evidence>
<dbReference type="PANTHER" id="PTHR10110:SF187">
    <property type="entry name" value="SODIUM_HYDROGEN EXCHANGER"/>
    <property type="match status" value="1"/>
</dbReference>
<feature type="transmembrane region" description="Helical" evidence="11">
    <location>
        <begin position="403"/>
        <end position="430"/>
    </location>
</feature>
<accession>A0A9K3L639</accession>
<evidence type="ECO:0000256" key="7">
    <source>
        <dbReference type="ARBA" id="ARBA00023136"/>
    </source>
</evidence>
<keyword evidence="8 9" id="KW-0739">Sodium transport</keyword>
<keyword evidence="4 11" id="KW-1133">Transmembrane helix</keyword>
<comment type="caution">
    <text evidence="13">The sequence shown here is derived from an EMBL/GenBank/DDBJ whole genome shotgun (WGS) entry which is preliminary data.</text>
</comment>
<feature type="region of interest" description="Disordered" evidence="10">
    <location>
        <begin position="644"/>
        <end position="663"/>
    </location>
</feature>
<dbReference type="PANTHER" id="PTHR10110">
    <property type="entry name" value="SODIUM/HYDROGEN EXCHANGER"/>
    <property type="match status" value="1"/>
</dbReference>
<feature type="domain" description="Cation/H+ exchanger transmembrane" evidence="12">
    <location>
        <begin position="223"/>
        <end position="611"/>
    </location>
</feature>
<dbReference type="GO" id="GO:0015385">
    <property type="term" value="F:sodium:proton antiporter activity"/>
    <property type="evidence" value="ECO:0007669"/>
    <property type="project" value="InterPro"/>
</dbReference>
<dbReference type="Proteomes" id="UP000693970">
    <property type="component" value="Unassembled WGS sequence"/>
</dbReference>
<evidence type="ECO:0000256" key="11">
    <source>
        <dbReference type="SAM" id="Phobius"/>
    </source>
</evidence>
<dbReference type="GO" id="GO:0005886">
    <property type="term" value="C:plasma membrane"/>
    <property type="evidence" value="ECO:0007669"/>
    <property type="project" value="TreeGrafter"/>
</dbReference>
<dbReference type="InterPro" id="IPR018264">
    <property type="entry name" value="Ribosomal_bL33_CS"/>
</dbReference>
<comment type="subcellular location">
    <subcellularLocation>
        <location evidence="1">Membrane</location>
        <topology evidence="1">Multi-pass membrane protein</topology>
    </subcellularLocation>
</comment>